<dbReference type="GeneID" id="15042046"/>
<proteinExistence type="predicted"/>
<protein>
    <submittedName>
        <fullName evidence="1">Uncharacterized protein</fullName>
    </submittedName>
</protein>
<organism evidence="1 2">
    <name type="scientific">Bacillus phage PM1</name>
    <dbReference type="NCBI Taxonomy" id="547228"/>
    <lineage>
        <taxon>Viruses</taxon>
        <taxon>Duplodnaviria</taxon>
        <taxon>Heunggongvirae</taxon>
        <taxon>Uroviricota</taxon>
        <taxon>Caudoviricetes</taxon>
        <taxon>Pemunavirus</taxon>
        <taxon>Pemunavirus PM1</taxon>
    </lineage>
</organism>
<accession>M4ZS74</accession>
<dbReference type="Proteomes" id="UP000011861">
    <property type="component" value="Segment"/>
</dbReference>
<keyword evidence="2" id="KW-1185">Reference proteome</keyword>
<reference evidence="1 2" key="1">
    <citation type="journal article" date="2013" name="Virus Genes">
        <title>Complete nucleotide sequence of Bacillus subtilis (natto) bacteriophage PM1, a phage associated with disruption of food production.</title>
        <authorList>
            <person name="Umene K."/>
            <person name="Shiraishi A."/>
        </authorList>
    </citation>
    <scope>NUCLEOTIDE SEQUENCE [LARGE SCALE GENOMIC DNA]</scope>
    <source>
        <strain evidence="1">PM1</strain>
    </source>
</reference>
<evidence type="ECO:0000313" key="1">
    <source>
        <dbReference type="EMBL" id="BAM99105.1"/>
    </source>
</evidence>
<evidence type="ECO:0000313" key="2">
    <source>
        <dbReference type="Proteomes" id="UP000011861"/>
    </source>
</evidence>
<dbReference type="RefSeq" id="YP_007678051.1">
    <property type="nucleotide sequence ID" value="NC_020883.1"/>
</dbReference>
<name>M4ZS74_9CAUD</name>
<dbReference type="KEGG" id="vg:15042046"/>
<dbReference type="EMBL" id="AB711120">
    <property type="protein sequence ID" value="BAM99105.1"/>
    <property type="molecule type" value="Genomic_DNA"/>
</dbReference>
<sequence>MTKKKKPNKAQREQIKRAKADEYNAAFSHGFAVGERYGYEKALKDRGLTK</sequence>